<name>A0A484MQS1_9ASTE</name>
<dbReference type="Proteomes" id="UP000595140">
    <property type="component" value="Unassembled WGS sequence"/>
</dbReference>
<evidence type="ECO:0000313" key="2">
    <source>
        <dbReference type="Proteomes" id="UP000595140"/>
    </source>
</evidence>
<sequence>MLKKMKKLRNWSLKGPPDLSPPTIVERRRAVVGRRLLSSPVASIAAAKAAALFLVWCDASLLFPPQSAVIPCPIYRLEASSRC</sequence>
<dbReference type="AlphaFoldDB" id="A0A484MQS1"/>
<keyword evidence="2" id="KW-1185">Reference proteome</keyword>
<protein>
    <submittedName>
        <fullName evidence="1">Uncharacterized protein</fullName>
    </submittedName>
</protein>
<organism evidence="1 2">
    <name type="scientific">Cuscuta campestris</name>
    <dbReference type="NCBI Taxonomy" id="132261"/>
    <lineage>
        <taxon>Eukaryota</taxon>
        <taxon>Viridiplantae</taxon>
        <taxon>Streptophyta</taxon>
        <taxon>Embryophyta</taxon>
        <taxon>Tracheophyta</taxon>
        <taxon>Spermatophyta</taxon>
        <taxon>Magnoliopsida</taxon>
        <taxon>eudicotyledons</taxon>
        <taxon>Gunneridae</taxon>
        <taxon>Pentapetalae</taxon>
        <taxon>asterids</taxon>
        <taxon>lamiids</taxon>
        <taxon>Solanales</taxon>
        <taxon>Convolvulaceae</taxon>
        <taxon>Cuscuteae</taxon>
        <taxon>Cuscuta</taxon>
        <taxon>Cuscuta subgen. Grammica</taxon>
        <taxon>Cuscuta sect. Cleistogrammica</taxon>
    </lineage>
</organism>
<proteinExistence type="predicted"/>
<reference evidence="1 2" key="1">
    <citation type="submission" date="2018-04" db="EMBL/GenBank/DDBJ databases">
        <authorList>
            <person name="Vogel A."/>
        </authorList>
    </citation>
    <scope>NUCLEOTIDE SEQUENCE [LARGE SCALE GENOMIC DNA]</scope>
</reference>
<accession>A0A484MQS1</accession>
<evidence type="ECO:0000313" key="1">
    <source>
        <dbReference type="EMBL" id="VFQ90304.1"/>
    </source>
</evidence>
<dbReference type="EMBL" id="OOIL02004034">
    <property type="protein sequence ID" value="VFQ90304.1"/>
    <property type="molecule type" value="Genomic_DNA"/>
</dbReference>
<gene>
    <name evidence="1" type="ORF">CCAM_LOCUS32080</name>
</gene>